<feature type="compositionally biased region" description="Basic and acidic residues" evidence="1">
    <location>
        <begin position="17"/>
        <end position="32"/>
    </location>
</feature>
<accession>A0A6P7JUY6</accession>
<dbReference type="GeneID" id="114448073"/>
<feature type="compositionally biased region" description="Low complexity" evidence="1">
    <location>
        <begin position="57"/>
        <end position="66"/>
    </location>
</feature>
<dbReference type="RefSeq" id="XP_028280582.1">
    <property type="nucleotide sequence ID" value="XM_028424781.1"/>
</dbReference>
<dbReference type="Proteomes" id="UP000515145">
    <property type="component" value="Chromosome 1"/>
</dbReference>
<feature type="compositionally biased region" description="Basic and acidic residues" evidence="1">
    <location>
        <begin position="90"/>
        <end position="109"/>
    </location>
</feature>
<dbReference type="InterPro" id="IPR007914">
    <property type="entry name" value="UPF0193"/>
</dbReference>
<evidence type="ECO:0000313" key="2">
    <source>
        <dbReference type="Proteomes" id="UP000515145"/>
    </source>
</evidence>
<keyword evidence="2" id="KW-1185">Reference proteome</keyword>
<sequence>MATASSGLWNNPRAAQRSKEAQDMMRIIKQESRLTSLQRRHSNKPHKNGSIVHMTCESAPPSASEESVQKRPVCHPQKRSAESCRAGDSYTREKFHPGLTRDLEKEKRRLQSIMATGEEPRTAMSKKAPARQNPDVSEEPDRYQEVLDEIEERRQFLADMASLGQEKQYADMINTEISQKIRELELLDKTSVRK</sequence>
<dbReference type="PANTHER" id="PTHR28348:SF1">
    <property type="entry name" value="UPF0193 PROTEIN EVG1"/>
    <property type="match status" value="1"/>
</dbReference>
<dbReference type="OrthoDB" id="189770at2759"/>
<organism evidence="2 3">
    <name type="scientific">Parambassis ranga</name>
    <name type="common">Indian glassy fish</name>
    <dbReference type="NCBI Taxonomy" id="210632"/>
    <lineage>
        <taxon>Eukaryota</taxon>
        <taxon>Metazoa</taxon>
        <taxon>Chordata</taxon>
        <taxon>Craniata</taxon>
        <taxon>Vertebrata</taxon>
        <taxon>Euteleostomi</taxon>
        <taxon>Actinopterygii</taxon>
        <taxon>Neopterygii</taxon>
        <taxon>Teleostei</taxon>
        <taxon>Neoteleostei</taxon>
        <taxon>Acanthomorphata</taxon>
        <taxon>Ovalentaria</taxon>
        <taxon>Ambassidae</taxon>
        <taxon>Parambassis</taxon>
    </lineage>
</organism>
<evidence type="ECO:0000256" key="1">
    <source>
        <dbReference type="SAM" id="MobiDB-lite"/>
    </source>
</evidence>
<dbReference type="Pfam" id="PF05250">
    <property type="entry name" value="UPF0193"/>
    <property type="match status" value="1"/>
</dbReference>
<evidence type="ECO:0000313" key="3">
    <source>
        <dbReference type="RefSeq" id="XP_028280582.1"/>
    </source>
</evidence>
<dbReference type="CTD" id="113584080"/>
<dbReference type="PANTHER" id="PTHR28348">
    <property type="entry name" value="UPF0193 PROTEIN EVG1"/>
    <property type="match status" value="1"/>
</dbReference>
<reference evidence="3" key="1">
    <citation type="submission" date="2025-08" db="UniProtKB">
        <authorList>
            <consortium name="RefSeq"/>
        </authorList>
    </citation>
    <scope>IDENTIFICATION</scope>
</reference>
<dbReference type="InParanoid" id="A0A6P7JUY6"/>
<name>A0A6P7JUY6_9TELE</name>
<gene>
    <name evidence="3" type="primary">c1h22orf23</name>
</gene>
<feature type="compositionally biased region" description="Basic residues" evidence="1">
    <location>
        <begin position="38"/>
        <end position="47"/>
    </location>
</feature>
<dbReference type="AlphaFoldDB" id="A0A6P7JUY6"/>
<feature type="region of interest" description="Disordered" evidence="1">
    <location>
        <begin position="1"/>
        <end position="142"/>
    </location>
</feature>
<proteinExistence type="predicted"/>
<protein>
    <submittedName>
        <fullName evidence="3">UPF0193 protein EVG1</fullName>
    </submittedName>
</protein>